<protein>
    <submittedName>
        <fullName evidence="1">Uncharacterized protein</fullName>
    </submittedName>
</protein>
<evidence type="ECO:0000313" key="1">
    <source>
        <dbReference type="EnsemblMetazoa" id="tetur12g03350.1"/>
    </source>
</evidence>
<name>T1KJ13_TETUR</name>
<dbReference type="HOGENOM" id="CLU_2815707_0_0_1"/>
<dbReference type="AlphaFoldDB" id="T1KJ13"/>
<dbReference type="EMBL" id="CAEY01000115">
    <property type="status" value="NOT_ANNOTATED_CDS"/>
    <property type="molecule type" value="Genomic_DNA"/>
</dbReference>
<accession>T1KJ13</accession>
<dbReference type="EnsemblMetazoa" id="tetur12g03350.1">
    <property type="protein sequence ID" value="tetur12g03350.1"/>
    <property type="gene ID" value="tetur12g03350"/>
</dbReference>
<sequence length="67" mass="7834">MLLYAHLVVGVAIFNTCSHLKNYKRRAFVFIQKSLKVNKLRKGPNVNKKVFTGIARHVWMRGEIKKH</sequence>
<proteinExistence type="predicted"/>
<dbReference type="Proteomes" id="UP000015104">
    <property type="component" value="Unassembled WGS sequence"/>
</dbReference>
<reference evidence="2" key="1">
    <citation type="submission" date="2011-08" db="EMBL/GenBank/DDBJ databases">
        <authorList>
            <person name="Rombauts S."/>
        </authorList>
    </citation>
    <scope>NUCLEOTIDE SEQUENCE</scope>
    <source>
        <strain evidence="2">London</strain>
    </source>
</reference>
<reference evidence="1" key="2">
    <citation type="submission" date="2015-06" db="UniProtKB">
        <authorList>
            <consortium name="EnsemblMetazoa"/>
        </authorList>
    </citation>
    <scope>IDENTIFICATION</scope>
</reference>
<evidence type="ECO:0000313" key="2">
    <source>
        <dbReference type="Proteomes" id="UP000015104"/>
    </source>
</evidence>
<keyword evidence="2" id="KW-1185">Reference proteome</keyword>
<organism evidence="1 2">
    <name type="scientific">Tetranychus urticae</name>
    <name type="common">Two-spotted spider mite</name>
    <dbReference type="NCBI Taxonomy" id="32264"/>
    <lineage>
        <taxon>Eukaryota</taxon>
        <taxon>Metazoa</taxon>
        <taxon>Ecdysozoa</taxon>
        <taxon>Arthropoda</taxon>
        <taxon>Chelicerata</taxon>
        <taxon>Arachnida</taxon>
        <taxon>Acari</taxon>
        <taxon>Acariformes</taxon>
        <taxon>Trombidiformes</taxon>
        <taxon>Prostigmata</taxon>
        <taxon>Eleutherengona</taxon>
        <taxon>Raphignathae</taxon>
        <taxon>Tetranychoidea</taxon>
        <taxon>Tetranychidae</taxon>
        <taxon>Tetranychus</taxon>
    </lineage>
</organism>